<dbReference type="Proteomes" id="UP000734854">
    <property type="component" value="Unassembled WGS sequence"/>
</dbReference>
<feature type="domain" description="Phytocyanin" evidence="6">
    <location>
        <begin position="62"/>
        <end position="162"/>
    </location>
</feature>
<dbReference type="PROSITE" id="PS51485">
    <property type="entry name" value="PHYTOCYANIN"/>
    <property type="match status" value="1"/>
</dbReference>
<protein>
    <recommendedName>
        <fullName evidence="6">Phytocyanin domain-containing protein</fullName>
    </recommendedName>
</protein>
<keyword evidence="8" id="KW-1185">Reference proteome</keyword>
<name>A0A8J5F6J3_ZINOF</name>
<evidence type="ECO:0000256" key="5">
    <source>
        <dbReference type="ARBA" id="ARBA00037626"/>
    </source>
</evidence>
<evidence type="ECO:0000256" key="3">
    <source>
        <dbReference type="ARBA" id="ARBA00023180"/>
    </source>
</evidence>
<dbReference type="Pfam" id="PF02298">
    <property type="entry name" value="Cu_bind_like"/>
    <property type="match status" value="1"/>
</dbReference>
<comment type="caution">
    <text evidence="7">The sequence shown here is derived from an EMBL/GenBank/DDBJ whole genome shotgun (WGS) entry which is preliminary data.</text>
</comment>
<comment type="function">
    <text evidence="5">May act as a carbohydrate transporter.</text>
</comment>
<proteinExistence type="inferred from homology"/>
<dbReference type="PANTHER" id="PTHR33021:SF547">
    <property type="entry name" value="OS03G0758500 PROTEIN"/>
    <property type="match status" value="1"/>
</dbReference>
<keyword evidence="2" id="KW-1015">Disulfide bond</keyword>
<dbReference type="GO" id="GO:0005886">
    <property type="term" value="C:plasma membrane"/>
    <property type="evidence" value="ECO:0007669"/>
    <property type="project" value="TreeGrafter"/>
</dbReference>
<evidence type="ECO:0000313" key="8">
    <source>
        <dbReference type="Proteomes" id="UP000734854"/>
    </source>
</evidence>
<dbReference type="AlphaFoldDB" id="A0A8J5F6J3"/>
<evidence type="ECO:0000259" key="6">
    <source>
        <dbReference type="PROSITE" id="PS51485"/>
    </source>
</evidence>
<dbReference type="FunFam" id="2.60.40.420:FF:000018">
    <property type="entry name" value="Lamin-like protein"/>
    <property type="match status" value="1"/>
</dbReference>
<evidence type="ECO:0000256" key="4">
    <source>
        <dbReference type="ARBA" id="ARBA00035011"/>
    </source>
</evidence>
<dbReference type="EMBL" id="JACMSC010000017">
    <property type="protein sequence ID" value="KAG6480414.1"/>
    <property type="molecule type" value="Genomic_DNA"/>
</dbReference>
<comment type="similarity">
    <text evidence="4">Belongs to the early nodulin-like (ENODL) family.</text>
</comment>
<dbReference type="CDD" id="cd11017">
    <property type="entry name" value="Phytocyanin_like_1"/>
    <property type="match status" value="1"/>
</dbReference>
<dbReference type="OrthoDB" id="1851979at2759"/>
<sequence>MCPSLLCFFFLPFRPHRSISLPKLRLNLNSSSDHQRNQIMARKLLLPFLLFLSLSSWLASADRFTVGDSQAWNPNVNYTAWVDKHKPFHVGDWLVFYYQPGMADVVQVDEAGYNNCDASSSISNYSKGRSYAFQLNHTGDYYFICSRGFCYGGMRLAIVSQPLPPPSPPPSSHNDDLSAAPRSCHAPAFPLLAIAATAAALLALLQSIA</sequence>
<dbReference type="InterPro" id="IPR003245">
    <property type="entry name" value="Phytocyanin_dom"/>
</dbReference>
<keyword evidence="3" id="KW-0325">Glycoprotein</keyword>
<accession>A0A8J5F6J3</accession>
<organism evidence="7 8">
    <name type="scientific">Zingiber officinale</name>
    <name type="common">Ginger</name>
    <name type="synonym">Amomum zingiber</name>
    <dbReference type="NCBI Taxonomy" id="94328"/>
    <lineage>
        <taxon>Eukaryota</taxon>
        <taxon>Viridiplantae</taxon>
        <taxon>Streptophyta</taxon>
        <taxon>Embryophyta</taxon>
        <taxon>Tracheophyta</taxon>
        <taxon>Spermatophyta</taxon>
        <taxon>Magnoliopsida</taxon>
        <taxon>Liliopsida</taxon>
        <taxon>Zingiberales</taxon>
        <taxon>Zingiberaceae</taxon>
        <taxon>Zingiber</taxon>
    </lineage>
</organism>
<dbReference type="GO" id="GO:0009055">
    <property type="term" value="F:electron transfer activity"/>
    <property type="evidence" value="ECO:0007669"/>
    <property type="project" value="InterPro"/>
</dbReference>
<keyword evidence="1" id="KW-0732">Signal</keyword>
<evidence type="ECO:0000256" key="2">
    <source>
        <dbReference type="ARBA" id="ARBA00023157"/>
    </source>
</evidence>
<gene>
    <name evidence="7" type="ORF">ZIOFF_063914</name>
</gene>
<dbReference type="PANTHER" id="PTHR33021">
    <property type="entry name" value="BLUE COPPER PROTEIN"/>
    <property type="match status" value="1"/>
</dbReference>
<evidence type="ECO:0000256" key="1">
    <source>
        <dbReference type="ARBA" id="ARBA00022729"/>
    </source>
</evidence>
<dbReference type="InterPro" id="IPR039391">
    <property type="entry name" value="Phytocyanin-like"/>
</dbReference>
<reference evidence="7 8" key="1">
    <citation type="submission" date="2020-08" db="EMBL/GenBank/DDBJ databases">
        <title>Plant Genome Project.</title>
        <authorList>
            <person name="Zhang R.-G."/>
        </authorList>
    </citation>
    <scope>NUCLEOTIDE SEQUENCE [LARGE SCALE GENOMIC DNA]</scope>
    <source>
        <tissue evidence="7">Rhizome</tissue>
    </source>
</reference>
<evidence type="ECO:0000313" key="7">
    <source>
        <dbReference type="EMBL" id="KAG6480414.1"/>
    </source>
</evidence>